<keyword evidence="3" id="KW-1185">Reference proteome</keyword>
<accession>A0AAI8YNR0</accession>
<proteinExistence type="predicted"/>
<keyword evidence="1" id="KW-0732">Signal</keyword>
<sequence length="310" mass="32669">MRAPALLLTAVFAALLGVAASADAADRLRAYNTRDDHTPSTIIGRADEGRTWKADTPGFKGSVTFPGDYDALQKTVEGLMGQVTLIDVIKDAVDKVARRAHTRDLAGMFETAGNANEFVDVKLPDGMKGNLQINTAEGVEALGKELVKMGPSLGGSLLDSTKRDAAAGWTGEEDLVALDDGGGGGHGDDGALDPRLVKGVARVGATVVTKVVSALDPCKCYGCSTCWLLVFEPLQILTTLCMAICKFGASAFKPDGCVYMGFITMERMTLGLIGKKMKEVPGGRQPTLCGLKLNEYIPGVTRPTKEIDAS</sequence>
<feature type="chain" id="PRO_5042501442" evidence="1">
    <location>
        <begin position="25"/>
        <end position="310"/>
    </location>
</feature>
<name>A0AAI8YNR0_9PEZI</name>
<evidence type="ECO:0000313" key="2">
    <source>
        <dbReference type="EMBL" id="CAJ2511523.1"/>
    </source>
</evidence>
<organism evidence="2 3">
    <name type="scientific">Anthostomella pinea</name>
    <dbReference type="NCBI Taxonomy" id="933095"/>
    <lineage>
        <taxon>Eukaryota</taxon>
        <taxon>Fungi</taxon>
        <taxon>Dikarya</taxon>
        <taxon>Ascomycota</taxon>
        <taxon>Pezizomycotina</taxon>
        <taxon>Sordariomycetes</taxon>
        <taxon>Xylariomycetidae</taxon>
        <taxon>Xylariales</taxon>
        <taxon>Xylariaceae</taxon>
        <taxon>Anthostomella</taxon>
    </lineage>
</organism>
<protein>
    <submittedName>
        <fullName evidence="2">Uu.00g071480.m01.CDS01</fullName>
    </submittedName>
</protein>
<dbReference type="EMBL" id="CAUWAG010000018">
    <property type="protein sequence ID" value="CAJ2511523.1"/>
    <property type="molecule type" value="Genomic_DNA"/>
</dbReference>
<reference evidence="2" key="1">
    <citation type="submission" date="2023-10" db="EMBL/GenBank/DDBJ databases">
        <authorList>
            <person name="Hackl T."/>
        </authorList>
    </citation>
    <scope>NUCLEOTIDE SEQUENCE</scope>
</reference>
<dbReference type="Proteomes" id="UP001295740">
    <property type="component" value="Unassembled WGS sequence"/>
</dbReference>
<dbReference type="AlphaFoldDB" id="A0AAI8YNR0"/>
<feature type="signal peptide" evidence="1">
    <location>
        <begin position="1"/>
        <end position="24"/>
    </location>
</feature>
<gene>
    <name evidence="2" type="ORF">KHLLAP_LOCUS11991</name>
</gene>
<evidence type="ECO:0000256" key="1">
    <source>
        <dbReference type="SAM" id="SignalP"/>
    </source>
</evidence>
<comment type="caution">
    <text evidence="2">The sequence shown here is derived from an EMBL/GenBank/DDBJ whole genome shotgun (WGS) entry which is preliminary data.</text>
</comment>
<evidence type="ECO:0000313" key="3">
    <source>
        <dbReference type="Proteomes" id="UP001295740"/>
    </source>
</evidence>